<protein>
    <recommendedName>
        <fullName evidence="3">2-oxo-4-hydroxy-4-carboxy-5-ureidoimidazoline decarboxylase</fullName>
        <ecNumber evidence="3">4.1.1.97</ecNumber>
    </recommendedName>
</protein>
<organism evidence="8 9">
    <name type="scientific">Rhodococcoides corynebacterioides</name>
    <dbReference type="NCBI Taxonomy" id="53972"/>
    <lineage>
        <taxon>Bacteria</taxon>
        <taxon>Bacillati</taxon>
        <taxon>Actinomycetota</taxon>
        <taxon>Actinomycetes</taxon>
        <taxon>Mycobacteriales</taxon>
        <taxon>Nocardiaceae</taxon>
        <taxon>Rhodococcoides</taxon>
    </lineage>
</organism>
<comment type="catalytic activity">
    <reaction evidence="1">
        <text>5-hydroxy-2-oxo-4-ureido-2,5-dihydro-1H-imidazole-5-carboxylate + H(+) = (S)-allantoin + CO2</text>
        <dbReference type="Rhea" id="RHEA:26301"/>
        <dbReference type="ChEBI" id="CHEBI:15378"/>
        <dbReference type="ChEBI" id="CHEBI:15678"/>
        <dbReference type="ChEBI" id="CHEBI:16526"/>
        <dbReference type="ChEBI" id="CHEBI:58639"/>
        <dbReference type="EC" id="4.1.1.97"/>
    </reaction>
</comment>
<evidence type="ECO:0000259" key="7">
    <source>
        <dbReference type="Pfam" id="PF09349"/>
    </source>
</evidence>
<keyword evidence="4" id="KW-0659">Purine metabolism</keyword>
<evidence type="ECO:0000313" key="8">
    <source>
        <dbReference type="EMBL" id="MBM7414240.1"/>
    </source>
</evidence>
<comment type="pathway">
    <text evidence="2">Purine metabolism; urate degradation; (S)-allantoin from urate: step 3/3.</text>
</comment>
<dbReference type="GO" id="GO:0051997">
    <property type="term" value="F:2-oxo-4-hydroxy-4-carboxy-5-ureidoimidazoline decarboxylase activity"/>
    <property type="evidence" value="ECO:0007669"/>
    <property type="project" value="UniProtKB-EC"/>
</dbReference>
<evidence type="ECO:0000256" key="2">
    <source>
        <dbReference type="ARBA" id="ARBA00004754"/>
    </source>
</evidence>
<dbReference type="EMBL" id="JAFBBK010000001">
    <property type="protein sequence ID" value="MBM7414240.1"/>
    <property type="molecule type" value="Genomic_DNA"/>
</dbReference>
<proteinExistence type="predicted"/>
<keyword evidence="5" id="KW-0210">Decarboxylase</keyword>
<evidence type="ECO:0000256" key="4">
    <source>
        <dbReference type="ARBA" id="ARBA00022631"/>
    </source>
</evidence>
<keyword evidence="9" id="KW-1185">Reference proteome</keyword>
<dbReference type="Gene3D" id="1.10.3330.10">
    <property type="entry name" value="Oxo-4-hydroxy-4-carboxy-5-ureidoimidazoline decarboxylase"/>
    <property type="match status" value="1"/>
</dbReference>
<evidence type="ECO:0000256" key="6">
    <source>
        <dbReference type="ARBA" id="ARBA00023239"/>
    </source>
</evidence>
<dbReference type="PANTHER" id="PTHR43466">
    <property type="entry name" value="2-OXO-4-HYDROXY-4-CARBOXY-5-UREIDOIMIDAZOLINE DECARBOXYLASE-RELATED"/>
    <property type="match status" value="1"/>
</dbReference>
<dbReference type="EC" id="4.1.1.97" evidence="3"/>
<dbReference type="NCBIfam" id="TIGR03180">
    <property type="entry name" value="UraD_2"/>
    <property type="match status" value="1"/>
</dbReference>
<dbReference type="InterPro" id="IPR018020">
    <property type="entry name" value="OHCU_decarboxylase"/>
</dbReference>
<evidence type="ECO:0000256" key="3">
    <source>
        <dbReference type="ARBA" id="ARBA00012257"/>
    </source>
</evidence>
<name>A0ABS2KQI9_9NOCA</name>
<dbReference type="Proteomes" id="UP000703038">
    <property type="component" value="Unassembled WGS sequence"/>
</dbReference>
<dbReference type="SUPFAM" id="SSF158694">
    <property type="entry name" value="UraD-Like"/>
    <property type="match status" value="1"/>
</dbReference>
<gene>
    <name evidence="8" type="ORF">JOE42_000973</name>
</gene>
<feature type="domain" description="Oxo-4-hydroxy-4-carboxy-5-ureidoimidazoline decarboxylase" evidence="7">
    <location>
        <begin position="13"/>
        <end position="161"/>
    </location>
</feature>
<dbReference type="InterPro" id="IPR017595">
    <property type="entry name" value="OHCU_decarboxylase-2"/>
</dbReference>
<reference evidence="8 9" key="1">
    <citation type="submission" date="2021-01" db="EMBL/GenBank/DDBJ databases">
        <title>Genomics of switchgrass bacterial isolates.</title>
        <authorList>
            <person name="Shade A."/>
        </authorList>
    </citation>
    <scope>NUCLEOTIDE SEQUENCE [LARGE SCALE GENOMIC DNA]</scope>
    <source>
        <strain evidence="8 9">PvP111</strain>
    </source>
</reference>
<evidence type="ECO:0000313" key="9">
    <source>
        <dbReference type="Proteomes" id="UP000703038"/>
    </source>
</evidence>
<comment type="caution">
    <text evidence="8">The sequence shown here is derived from an EMBL/GenBank/DDBJ whole genome shotgun (WGS) entry which is preliminary data.</text>
</comment>
<dbReference type="Pfam" id="PF09349">
    <property type="entry name" value="OHCU_decarbox"/>
    <property type="match status" value="1"/>
</dbReference>
<dbReference type="PANTHER" id="PTHR43466:SF1">
    <property type="entry name" value="2-OXO-4-HYDROXY-4-CARBOXY-5-UREIDOIMIDAZOLINE DECARBOXYLASE-RELATED"/>
    <property type="match status" value="1"/>
</dbReference>
<evidence type="ECO:0000256" key="1">
    <source>
        <dbReference type="ARBA" id="ARBA00001163"/>
    </source>
</evidence>
<dbReference type="InterPro" id="IPR036778">
    <property type="entry name" value="OHCU_decarboxylase_sf"/>
</dbReference>
<dbReference type="NCBIfam" id="NF010372">
    <property type="entry name" value="PRK13798.1"/>
    <property type="match status" value="1"/>
</dbReference>
<evidence type="ECO:0000256" key="5">
    <source>
        <dbReference type="ARBA" id="ARBA00022793"/>
    </source>
</evidence>
<sequence length="171" mass="18976">MFLHEALGLDGFNRLSDRAAMHALFECCSSSIWARRVAAGRPFDSADALLERADSELEELSETEIDRALDGHPRIGASVTAGSSSQREQAAVNEADQGVKDALAAGNRTYEEKFGHVYLVCATGRPATELLAILTERLDNDPETERRVMRTELAKINRIRLTRMLTERTDQ</sequence>
<keyword evidence="6 8" id="KW-0456">Lyase</keyword>
<accession>A0ABS2KQI9</accession>